<evidence type="ECO:0000313" key="3">
    <source>
        <dbReference type="Proteomes" id="UP000696573"/>
    </source>
</evidence>
<evidence type="ECO:0000259" key="1">
    <source>
        <dbReference type="Pfam" id="PF01636"/>
    </source>
</evidence>
<evidence type="ECO:0000313" key="2">
    <source>
        <dbReference type="EMBL" id="CAH0042521.1"/>
    </source>
</evidence>
<dbReference type="SUPFAM" id="SSF56112">
    <property type="entry name" value="Protein kinase-like (PK-like)"/>
    <property type="match status" value="1"/>
</dbReference>
<dbReference type="Pfam" id="PF01636">
    <property type="entry name" value="APH"/>
    <property type="match status" value="1"/>
</dbReference>
<dbReference type="CDD" id="cd05120">
    <property type="entry name" value="APH_ChoK_like"/>
    <property type="match status" value="1"/>
</dbReference>
<comment type="caution">
    <text evidence="2">The sequence shown here is derived from an EMBL/GenBank/DDBJ whole genome shotgun (WGS) entry which is preliminary data.</text>
</comment>
<dbReference type="InterPro" id="IPR051678">
    <property type="entry name" value="AGP_Transferase"/>
</dbReference>
<dbReference type="InterPro" id="IPR002575">
    <property type="entry name" value="Aminoglycoside_PTrfase"/>
</dbReference>
<dbReference type="OrthoDB" id="5152502at2759"/>
<dbReference type="AlphaFoldDB" id="A0A9N9W082"/>
<keyword evidence="3" id="KW-1185">Reference proteome</keyword>
<organism evidence="2 3">
    <name type="scientific">Clonostachys rhizophaga</name>
    <dbReference type="NCBI Taxonomy" id="160324"/>
    <lineage>
        <taxon>Eukaryota</taxon>
        <taxon>Fungi</taxon>
        <taxon>Dikarya</taxon>
        <taxon>Ascomycota</taxon>
        <taxon>Pezizomycotina</taxon>
        <taxon>Sordariomycetes</taxon>
        <taxon>Hypocreomycetidae</taxon>
        <taxon>Hypocreales</taxon>
        <taxon>Bionectriaceae</taxon>
        <taxon>Clonostachys</taxon>
    </lineage>
</organism>
<protein>
    <recommendedName>
        <fullName evidence="1">Aminoglycoside phosphotransferase domain-containing protein</fullName>
    </recommendedName>
</protein>
<proteinExistence type="predicted"/>
<dbReference type="Proteomes" id="UP000696573">
    <property type="component" value="Unassembled WGS sequence"/>
</dbReference>
<gene>
    <name evidence="2" type="ORF">CRHIZ90672A_00004684</name>
</gene>
<reference evidence="2" key="1">
    <citation type="submission" date="2021-10" db="EMBL/GenBank/DDBJ databases">
        <authorList>
            <person name="Piombo E."/>
        </authorList>
    </citation>
    <scope>NUCLEOTIDE SEQUENCE</scope>
</reference>
<dbReference type="InterPro" id="IPR011009">
    <property type="entry name" value="Kinase-like_dom_sf"/>
</dbReference>
<dbReference type="Gene3D" id="3.90.1200.10">
    <property type="match status" value="1"/>
</dbReference>
<feature type="domain" description="Aminoglycoside phosphotransferase" evidence="1">
    <location>
        <begin position="333"/>
        <end position="529"/>
    </location>
</feature>
<dbReference type="PANTHER" id="PTHR21310">
    <property type="entry name" value="AMINOGLYCOSIDE PHOSPHOTRANSFERASE-RELATED-RELATED"/>
    <property type="match status" value="1"/>
</dbReference>
<accession>A0A9N9W082</accession>
<name>A0A9N9W082_9HYPO</name>
<dbReference type="EMBL" id="CABFNQ020000768">
    <property type="protein sequence ID" value="CAH0042521.1"/>
    <property type="molecule type" value="Genomic_DNA"/>
</dbReference>
<sequence>MYSPHAEVRKAVSLVGAQNLSHPSEALLIDFVKEALNPQLAANYLVDRLEQHQQPASELASHWQFVIESLTRGKIPPAPDPVSRLAIRKRDGNRCCVTGKPGSLLDPLLVVPVLRVPDGWDTTDHPQVLDMLGAFFGRGYRDWWLSYIRHIDDVPVFDNHWLVRQSVAQVFEKGFIKLDRLQPSMIEFELKAVAVGPEELHLDINGPYPLLGDHSRSRTPTVDARFIGTHARFSRSIRFLDIASTFAAAEPLPDTRKAVALSGAPQFAGSLLERIFGSSPITTVFFSVWRLIPGRARAAAYKTLRKFGELLYGRTAATVQRLPFGIYLKTHTDPAECRNEVSALATVYQRTSMPTPKVLDAVYGPEDFAAKNSDSYLLMTQLRGTSMDRCIEAISDNDLDHIRHNLGIFLSQLRSIPKIHRPGVTISDTLGEACKDSRIRGGQHVGPFEDEAAFSKYLMFPDDPARRGHKIHFTHSDLNPRNILVDRIAAQGGGYRWIVTGIVDWEFAGYYPEYWEYTKAMFEGFRWPRRYNEFVKSTFQQLGDYSAEMDVEKRSWENADHV</sequence>
<dbReference type="PANTHER" id="PTHR21310:SF58">
    <property type="entry name" value="AMINOGLYCOSIDE PHOSPHOTRANSFERASE DOMAIN-CONTAINING PROTEIN"/>
    <property type="match status" value="1"/>
</dbReference>